<keyword evidence="6 7" id="KW-0472">Membrane</keyword>
<evidence type="ECO:0000313" key="9">
    <source>
        <dbReference type="Proteomes" id="UP000186141"/>
    </source>
</evidence>
<name>A0A1N7PTJ0_9RHOB</name>
<evidence type="ECO:0000256" key="6">
    <source>
        <dbReference type="ARBA" id="ARBA00023136"/>
    </source>
</evidence>
<dbReference type="STRING" id="1086013.SAMN05421774_106127"/>
<evidence type="ECO:0000313" key="8">
    <source>
        <dbReference type="EMBL" id="SIT13928.1"/>
    </source>
</evidence>
<feature type="transmembrane region" description="Helical" evidence="7">
    <location>
        <begin position="228"/>
        <end position="245"/>
    </location>
</feature>
<protein>
    <submittedName>
        <fullName evidence="8">Conserved hypothetical integral membrane protein</fullName>
    </submittedName>
</protein>
<evidence type="ECO:0000256" key="5">
    <source>
        <dbReference type="ARBA" id="ARBA00022989"/>
    </source>
</evidence>
<comment type="similarity">
    <text evidence="2">Belongs to the UPF0324 family.</text>
</comment>
<keyword evidence="5 7" id="KW-1133">Transmembrane helix</keyword>
<feature type="transmembrane region" description="Helical" evidence="7">
    <location>
        <begin position="257"/>
        <end position="277"/>
    </location>
</feature>
<dbReference type="InterPro" id="IPR018383">
    <property type="entry name" value="UPF0324_pro"/>
</dbReference>
<organism evidence="8 9">
    <name type="scientific">Gemmobacter megaterium</name>
    <dbReference type="NCBI Taxonomy" id="1086013"/>
    <lineage>
        <taxon>Bacteria</taxon>
        <taxon>Pseudomonadati</taxon>
        <taxon>Pseudomonadota</taxon>
        <taxon>Alphaproteobacteria</taxon>
        <taxon>Rhodobacterales</taxon>
        <taxon>Paracoccaceae</taxon>
        <taxon>Gemmobacter</taxon>
    </lineage>
</organism>
<dbReference type="Pfam" id="PF03601">
    <property type="entry name" value="Cons_hypoth698"/>
    <property type="match status" value="1"/>
</dbReference>
<feature type="transmembrane region" description="Helical" evidence="7">
    <location>
        <begin position="97"/>
        <end position="123"/>
    </location>
</feature>
<evidence type="ECO:0000256" key="3">
    <source>
        <dbReference type="ARBA" id="ARBA00022475"/>
    </source>
</evidence>
<keyword evidence="4 7" id="KW-0812">Transmembrane</keyword>
<feature type="transmembrane region" description="Helical" evidence="7">
    <location>
        <begin position="162"/>
        <end position="184"/>
    </location>
</feature>
<evidence type="ECO:0000256" key="4">
    <source>
        <dbReference type="ARBA" id="ARBA00022692"/>
    </source>
</evidence>
<feature type="transmembrane region" description="Helical" evidence="7">
    <location>
        <begin position="316"/>
        <end position="338"/>
    </location>
</feature>
<dbReference type="AlphaFoldDB" id="A0A1N7PTJ0"/>
<dbReference type="OrthoDB" id="5393513at2"/>
<gene>
    <name evidence="8" type="ORF">SAMN05421774_106127</name>
</gene>
<dbReference type="PANTHER" id="PTHR30106:SF2">
    <property type="entry name" value="UPF0324 INNER MEMBRANE PROTEIN YEIH"/>
    <property type="match status" value="1"/>
</dbReference>
<feature type="transmembrane region" description="Helical" evidence="7">
    <location>
        <begin position="44"/>
        <end position="65"/>
    </location>
</feature>
<evidence type="ECO:0000256" key="7">
    <source>
        <dbReference type="SAM" id="Phobius"/>
    </source>
</evidence>
<keyword evidence="9" id="KW-1185">Reference proteome</keyword>
<sequence>MSAPTRISHHNRHLHALREIVPGLALAGGIAVAALLLRQLTGIGLLSPMIVAVLAGLAIGSLWQFPQSLRPGLAAATRPVLRTGIILLGFQITLGQVWALGAAAFAVSALTLVATFLAIRAVGKMLGVAGPLTDLIAAGTAVCGASAVIAANPVARGSDEDVAYAVACVTIFGTLAMLTAPLLAVPLGLAPEGYGIWVGATVHEVAQVTAAAFQQGDAAGHAGTVAKLIRVMLLAPLVLAMALALRGRARGGASAVPVPWFVFGFVAVMLLNSAIALPDSFRVGASLLTTFLLSTGLAAMGLMTDPRRLRARGARPLALGAFGWVFAAGFGYLAVVVLGV</sequence>
<reference evidence="8 9" key="1">
    <citation type="submission" date="2017-01" db="EMBL/GenBank/DDBJ databases">
        <authorList>
            <person name="Mah S.A."/>
            <person name="Swanson W.J."/>
            <person name="Moy G.W."/>
            <person name="Vacquier V.D."/>
        </authorList>
    </citation>
    <scope>NUCLEOTIDE SEQUENCE [LARGE SCALE GENOMIC DNA]</scope>
    <source>
        <strain evidence="8 9">DSM 26375</strain>
    </source>
</reference>
<keyword evidence="3" id="KW-1003">Cell membrane</keyword>
<evidence type="ECO:0000256" key="1">
    <source>
        <dbReference type="ARBA" id="ARBA00004651"/>
    </source>
</evidence>
<dbReference type="PANTHER" id="PTHR30106">
    <property type="entry name" value="INNER MEMBRANE PROTEIN YEIH-RELATED"/>
    <property type="match status" value="1"/>
</dbReference>
<accession>A0A1N7PTJ0</accession>
<evidence type="ECO:0000256" key="2">
    <source>
        <dbReference type="ARBA" id="ARBA00007977"/>
    </source>
</evidence>
<proteinExistence type="inferred from homology"/>
<dbReference type="EMBL" id="FTOT01000006">
    <property type="protein sequence ID" value="SIT13928.1"/>
    <property type="molecule type" value="Genomic_DNA"/>
</dbReference>
<comment type="subcellular location">
    <subcellularLocation>
        <location evidence="1">Cell membrane</location>
        <topology evidence="1">Multi-pass membrane protein</topology>
    </subcellularLocation>
</comment>
<dbReference type="Proteomes" id="UP000186141">
    <property type="component" value="Unassembled WGS sequence"/>
</dbReference>
<feature type="transmembrane region" description="Helical" evidence="7">
    <location>
        <begin position="283"/>
        <end position="304"/>
    </location>
</feature>
<feature type="transmembrane region" description="Helical" evidence="7">
    <location>
        <begin position="20"/>
        <end position="37"/>
    </location>
</feature>
<dbReference type="GO" id="GO:0005886">
    <property type="term" value="C:plasma membrane"/>
    <property type="evidence" value="ECO:0007669"/>
    <property type="project" value="UniProtKB-SubCell"/>
</dbReference>
<dbReference type="RefSeq" id="WP_076532619.1">
    <property type="nucleotide sequence ID" value="NZ_BMEH01000006.1"/>
</dbReference>
<feature type="transmembrane region" description="Helical" evidence="7">
    <location>
        <begin position="135"/>
        <end position="155"/>
    </location>
</feature>